<protein>
    <submittedName>
        <fullName evidence="1">Uncharacterized protein</fullName>
    </submittedName>
</protein>
<proteinExistence type="predicted"/>
<reference evidence="1" key="1">
    <citation type="journal article" date="2021" name="Proc. Natl. Acad. Sci. U.S.A.">
        <title>A Catalog of Tens of Thousands of Viruses from Human Metagenomes Reveals Hidden Associations with Chronic Diseases.</title>
        <authorList>
            <person name="Tisza M.J."/>
            <person name="Buck C.B."/>
        </authorList>
    </citation>
    <scope>NUCLEOTIDE SEQUENCE</scope>
    <source>
        <strain evidence="1">Ctbxa26</strain>
    </source>
</reference>
<sequence>MDIITGKTGKPHVTSQQDREINMSMFGKGNVVLPIGQQLRAEFTSSNNIRIYDGMLSMQGCVASIGADGYQDLTIESLTTGSERIDYVCAKYVKENSTGYESISLVVISGTDGNPPTIADNEIRNGATEAYFPLYSVKIKSATELTLTPLFENVLPILPQLNDVANTNRLLYQGEGLFMHELQKITLAEKISEQPSGIILIWSVYYNSQTQNYHYCFNFIPKYVLSLPKPSDSANGVDIDLFLCAGGSGGGYAGVKNLGITDDVIYGKEGNDNRKNIQGIDCQNNTWVLRAVIGV</sequence>
<dbReference type="EMBL" id="BK016254">
    <property type="protein sequence ID" value="DAG05283.1"/>
    <property type="molecule type" value="Genomic_DNA"/>
</dbReference>
<evidence type="ECO:0000313" key="1">
    <source>
        <dbReference type="EMBL" id="DAG05283.1"/>
    </source>
</evidence>
<organism evidence="1">
    <name type="scientific">Siphoviridae sp. ctbxa26</name>
    <dbReference type="NCBI Taxonomy" id="2825568"/>
    <lineage>
        <taxon>Viruses</taxon>
        <taxon>Duplodnaviria</taxon>
        <taxon>Heunggongvirae</taxon>
        <taxon>Uroviricota</taxon>
        <taxon>Caudoviricetes</taxon>
    </lineage>
</organism>
<accession>A0A8S5VFA1</accession>
<name>A0A8S5VFA1_9CAUD</name>